<feature type="transmembrane region" description="Helical" evidence="1">
    <location>
        <begin position="20"/>
        <end position="38"/>
    </location>
</feature>
<organism evidence="2 3">
    <name type="scientific">Pedobacter cryoconitis</name>
    <dbReference type="NCBI Taxonomy" id="188932"/>
    <lineage>
        <taxon>Bacteria</taxon>
        <taxon>Pseudomonadati</taxon>
        <taxon>Bacteroidota</taxon>
        <taxon>Sphingobacteriia</taxon>
        <taxon>Sphingobacteriales</taxon>
        <taxon>Sphingobacteriaceae</taxon>
        <taxon>Pedobacter</taxon>
    </lineage>
</organism>
<gene>
    <name evidence="2" type="ORF">LY11_03341</name>
</gene>
<evidence type="ECO:0000313" key="3">
    <source>
        <dbReference type="Proteomes" id="UP000249754"/>
    </source>
</evidence>
<proteinExistence type="predicted"/>
<dbReference type="AlphaFoldDB" id="A0A327SKC7"/>
<keyword evidence="1" id="KW-1133">Transmembrane helix</keyword>
<feature type="transmembrane region" description="Helical" evidence="1">
    <location>
        <begin position="83"/>
        <end position="104"/>
    </location>
</feature>
<feature type="transmembrane region" description="Helical" evidence="1">
    <location>
        <begin position="255"/>
        <end position="277"/>
    </location>
</feature>
<dbReference type="STRING" id="188932.AY601_0395"/>
<dbReference type="Proteomes" id="UP000249754">
    <property type="component" value="Unassembled WGS sequence"/>
</dbReference>
<dbReference type="EMBL" id="QLLR01000018">
    <property type="protein sequence ID" value="RAJ28344.1"/>
    <property type="molecule type" value="Genomic_DNA"/>
</dbReference>
<keyword evidence="1" id="KW-0472">Membrane</keyword>
<feature type="transmembrane region" description="Helical" evidence="1">
    <location>
        <begin position="144"/>
        <end position="171"/>
    </location>
</feature>
<evidence type="ECO:0000313" key="2">
    <source>
        <dbReference type="EMBL" id="RAJ28344.1"/>
    </source>
</evidence>
<feature type="transmembrane region" description="Helical" evidence="1">
    <location>
        <begin position="183"/>
        <end position="202"/>
    </location>
</feature>
<keyword evidence="1" id="KW-0812">Transmembrane</keyword>
<feature type="transmembrane region" description="Helical" evidence="1">
    <location>
        <begin position="322"/>
        <end position="340"/>
    </location>
</feature>
<name>A0A327SKC7_9SPHI</name>
<evidence type="ECO:0000256" key="1">
    <source>
        <dbReference type="SAM" id="Phobius"/>
    </source>
</evidence>
<accession>A0A327SKC7</accession>
<feature type="transmembrane region" description="Helical" evidence="1">
    <location>
        <begin position="289"/>
        <end position="310"/>
    </location>
</feature>
<feature type="transmembrane region" description="Helical" evidence="1">
    <location>
        <begin position="347"/>
        <end position="364"/>
    </location>
</feature>
<dbReference type="Pfam" id="PF13687">
    <property type="entry name" value="DUF4153"/>
    <property type="match status" value="1"/>
</dbReference>
<sequence length="633" mass="72745">MTFPSLKNLQQSVSRVLKRFPFEILFAFVATLAAIAYIELESLNYLKESWCKRVMMTAALGLVISLATTLFCESRSIKTPQRLIYNSIAALLTAVLFFTFNPLINAADLIRFFLLILAGHLLVAFAAFTKAGTIQGFWQFNKTLFLHFSTTALYSAALYAGIAAAIGAMNFLFSADFKYDTFYILWVCITGIFNTVFFLSGVPDNFSKLNQDFSYPKGLKIFTQYVLIPLATIYVVILLAYEIKILVQWRLPKGLVSYLILGYAVFGILSLLLIFPIREKQENKWIKTFARTFYFLMLPLLFLLFVALGTRVADYGLTEPRYFLTLLASWLLFITLYFLLSKKQNIKIIPISLCLFTLVSIYGPQSAFSVSTYSQKTILLRIFKDNHAFQDGKLVRINKISKKDGEKAVATLEYLISHNDFEVLQPYVTQNLKVASDSLSKVKDSYGHLRTSRYDILDQKMKWMISYFGLKKFSGNRFYFDRGDQQEEKHYILNTSEPEITVVTGYDFMIDQANINYEDTHNHYVIDKISIDTENKKAGILQVRLNNDTAVFNVNELISDLMKEESKLKPYLQKSNRDDPPEYNLPSSLLSFTKKTKNFRVMFKINSIRFSLDKSKKISLLNYATGVYLIKKR</sequence>
<reference evidence="2 3" key="1">
    <citation type="submission" date="2018-06" db="EMBL/GenBank/DDBJ databases">
        <title>Genomic Encyclopedia of Archaeal and Bacterial Type Strains, Phase II (KMG-II): from individual species to whole genera.</title>
        <authorList>
            <person name="Goeker M."/>
        </authorList>
    </citation>
    <scope>NUCLEOTIDE SEQUENCE [LARGE SCALE GENOMIC DNA]</scope>
    <source>
        <strain evidence="2 3">DSM 14825</strain>
    </source>
</reference>
<dbReference type="InterPro" id="IPR025291">
    <property type="entry name" value="DUF4153"/>
</dbReference>
<feature type="transmembrane region" description="Helical" evidence="1">
    <location>
        <begin position="110"/>
        <end position="132"/>
    </location>
</feature>
<protein>
    <submittedName>
        <fullName evidence="2">Uncharacterized protein DUF4153</fullName>
    </submittedName>
</protein>
<feature type="transmembrane region" description="Helical" evidence="1">
    <location>
        <begin position="222"/>
        <end position="243"/>
    </location>
</feature>
<feature type="transmembrane region" description="Helical" evidence="1">
    <location>
        <begin position="53"/>
        <end position="71"/>
    </location>
</feature>
<comment type="caution">
    <text evidence="2">The sequence shown here is derived from an EMBL/GenBank/DDBJ whole genome shotgun (WGS) entry which is preliminary data.</text>
</comment>